<dbReference type="Gene3D" id="2.115.10.20">
    <property type="entry name" value="Glycosyl hydrolase domain, family 43"/>
    <property type="match status" value="1"/>
</dbReference>
<dbReference type="PANTHER" id="PTHR43301">
    <property type="entry name" value="ARABINAN ENDO-1,5-ALPHA-L-ARABINOSIDASE"/>
    <property type="match status" value="1"/>
</dbReference>
<evidence type="ECO:0000256" key="5">
    <source>
        <dbReference type="PIRSR" id="PIRSR606710-1"/>
    </source>
</evidence>
<organism evidence="9 10">
    <name type="scientific">Streptomyces europaeiscabiei</name>
    <dbReference type="NCBI Taxonomy" id="146819"/>
    <lineage>
        <taxon>Bacteria</taxon>
        <taxon>Bacillati</taxon>
        <taxon>Actinomycetota</taxon>
        <taxon>Actinomycetes</taxon>
        <taxon>Kitasatosporales</taxon>
        <taxon>Streptomycetaceae</taxon>
        <taxon>Streptomyces</taxon>
    </lineage>
</organism>
<protein>
    <submittedName>
        <fullName evidence="9">Family 43 glycosylhydrolase</fullName>
    </submittedName>
</protein>
<comment type="pathway">
    <text evidence="1">Glycan metabolism; L-arabinan degradation.</text>
</comment>
<feature type="active site" description="Proton donor" evidence="5">
    <location>
        <position position="223"/>
    </location>
</feature>
<evidence type="ECO:0000256" key="1">
    <source>
        <dbReference type="ARBA" id="ARBA00004834"/>
    </source>
</evidence>
<dbReference type="InterPro" id="IPR006710">
    <property type="entry name" value="Glyco_hydro_43"/>
</dbReference>
<dbReference type="CDD" id="cd00161">
    <property type="entry name" value="beta-trefoil_Ricin-like"/>
    <property type="match status" value="1"/>
</dbReference>
<dbReference type="SMART" id="SM00458">
    <property type="entry name" value="RICIN"/>
    <property type="match status" value="1"/>
</dbReference>
<dbReference type="Proteomes" id="UP001273589">
    <property type="component" value="Unassembled WGS sequence"/>
</dbReference>
<evidence type="ECO:0000256" key="4">
    <source>
        <dbReference type="ARBA" id="ARBA00023295"/>
    </source>
</evidence>
<evidence type="ECO:0000256" key="3">
    <source>
        <dbReference type="ARBA" id="ARBA00022801"/>
    </source>
</evidence>
<evidence type="ECO:0000256" key="6">
    <source>
        <dbReference type="PIRSR" id="PIRSR606710-2"/>
    </source>
</evidence>
<keyword evidence="4 7" id="KW-0326">Glycosidase</keyword>
<sequence>MRVHNHPGPRPGIRGRSGRSTLGAVLVAFLTVLGPVTASPAQALSGDVRMHDPSLIKVGSCYYGFSTGFENDSANPSGSITIRKTCGGTAASGWTKVGNVWGATPSWITEKLGATPPNIWAPEIKQFNGKYHLYYAGSRWGTSYAVMGVATATNIEGPWTDLGMVTDVNYPIDPNVDWGPDGRLYISWGSFTGPGTYMHVLDQATGKLSTTDHNLWHLAVGIENPTIVLNGGFYYLFGSKGLCCSGTNSNYYTVVGRSTSITGPYLDQSGTSMLSNGGTTVLNGARPRVAAGGADAYDDGSSKYLAYHYYDADQAGREALDIRQLTFSGGWPVLAGPLGAPNNHLWNRNADKCADVWSASTADGASVNSGNCNSGTNQQWVPTAVGSNYQLVNVNSGKCLQVAGASTANGAAAVQSTCTGASHQLWTRTALIGAYLTFTNVNSGKCLQVAGASTTNGAALDQSTCTSGANQQWMIV</sequence>
<dbReference type="SUPFAM" id="SSF50370">
    <property type="entry name" value="Ricin B-like lectins"/>
    <property type="match status" value="1"/>
</dbReference>
<reference evidence="9" key="1">
    <citation type="journal article" date="2023" name="Microb. Genom.">
        <title>Mesoterricola silvestris gen. nov., sp. nov., Mesoterricola sediminis sp. nov., Geothrix oryzae sp. nov., Geothrix edaphica sp. nov., Geothrix rubra sp. nov., and Geothrix limicola sp. nov., six novel members of Acidobacteriota isolated from soils.</title>
        <authorList>
            <person name="Weisberg A.J."/>
            <person name="Pearce E."/>
            <person name="Kramer C.G."/>
            <person name="Chang J.H."/>
            <person name="Clarke C.R."/>
        </authorList>
    </citation>
    <scope>NUCLEOTIDE SEQUENCE</scope>
    <source>
        <strain evidence="9">ND06-05F</strain>
    </source>
</reference>
<dbReference type="InterPro" id="IPR050727">
    <property type="entry name" value="GH43_arabinanases"/>
</dbReference>
<gene>
    <name evidence="9" type="ORF">PV367_01875</name>
</gene>
<dbReference type="PROSITE" id="PS50231">
    <property type="entry name" value="RICIN_B_LECTIN"/>
    <property type="match status" value="1"/>
</dbReference>
<evidence type="ECO:0000259" key="8">
    <source>
        <dbReference type="SMART" id="SM00458"/>
    </source>
</evidence>
<dbReference type="RefSeq" id="WP_319688754.1">
    <property type="nucleotide sequence ID" value="NZ_JARAWN010000006.1"/>
</dbReference>
<feature type="site" description="Important for catalytic activity, responsible for pKa modulation of the active site Glu and correct orientation of both the proton donor and substrate" evidence="6">
    <location>
        <position position="173"/>
    </location>
</feature>
<dbReference type="EMBL" id="JARAWN010000006">
    <property type="protein sequence ID" value="MDX3128576.1"/>
    <property type="molecule type" value="Genomic_DNA"/>
</dbReference>
<dbReference type="InterPro" id="IPR035992">
    <property type="entry name" value="Ricin_B-like_lectins"/>
</dbReference>
<dbReference type="GO" id="GO:0004553">
    <property type="term" value="F:hydrolase activity, hydrolyzing O-glycosyl compounds"/>
    <property type="evidence" value="ECO:0007669"/>
    <property type="project" value="InterPro"/>
</dbReference>
<comment type="similarity">
    <text evidence="2 7">Belongs to the glycosyl hydrolase 43 family.</text>
</comment>
<proteinExistence type="inferred from homology"/>
<dbReference type="CDD" id="cd08998">
    <property type="entry name" value="GH43_Arb43a-like"/>
    <property type="match status" value="1"/>
</dbReference>
<evidence type="ECO:0000256" key="2">
    <source>
        <dbReference type="ARBA" id="ARBA00009865"/>
    </source>
</evidence>
<evidence type="ECO:0000313" key="10">
    <source>
        <dbReference type="Proteomes" id="UP001273589"/>
    </source>
</evidence>
<dbReference type="InterPro" id="IPR023296">
    <property type="entry name" value="Glyco_hydro_beta-prop_sf"/>
</dbReference>
<dbReference type="SUPFAM" id="SSF75005">
    <property type="entry name" value="Arabinanase/levansucrase/invertase"/>
    <property type="match status" value="1"/>
</dbReference>
<feature type="domain" description="Ricin B lectin" evidence="8">
    <location>
        <begin position="343"/>
        <end position="476"/>
    </location>
</feature>
<dbReference type="Gene3D" id="2.80.10.50">
    <property type="match status" value="3"/>
</dbReference>
<keyword evidence="3 7" id="KW-0378">Hydrolase</keyword>
<dbReference type="Pfam" id="PF00652">
    <property type="entry name" value="Ricin_B_lectin"/>
    <property type="match status" value="1"/>
</dbReference>
<accession>A0AAJ2UJI0</accession>
<evidence type="ECO:0000313" key="9">
    <source>
        <dbReference type="EMBL" id="MDX3128576.1"/>
    </source>
</evidence>
<comment type="caution">
    <text evidence="9">The sequence shown here is derived from an EMBL/GenBank/DDBJ whole genome shotgun (WGS) entry which is preliminary data.</text>
</comment>
<dbReference type="AlphaFoldDB" id="A0AAJ2UJI0"/>
<dbReference type="Pfam" id="PF04616">
    <property type="entry name" value="Glyco_hydro_43"/>
    <property type="match status" value="1"/>
</dbReference>
<dbReference type="PANTHER" id="PTHR43301:SF3">
    <property type="entry name" value="ARABINAN ENDO-1,5-ALPHA-L-ARABINOSIDASE A-RELATED"/>
    <property type="match status" value="1"/>
</dbReference>
<evidence type="ECO:0000256" key="7">
    <source>
        <dbReference type="RuleBase" id="RU361187"/>
    </source>
</evidence>
<dbReference type="InterPro" id="IPR000772">
    <property type="entry name" value="Ricin_B_lectin"/>
</dbReference>
<feature type="active site" description="Proton acceptor" evidence="5">
    <location>
        <position position="52"/>
    </location>
</feature>
<dbReference type="GO" id="GO:0005975">
    <property type="term" value="P:carbohydrate metabolic process"/>
    <property type="evidence" value="ECO:0007669"/>
    <property type="project" value="InterPro"/>
</dbReference>
<name>A0AAJ2UJI0_9ACTN</name>